<dbReference type="EMBL" id="JAIWQS010000008">
    <property type="protein sequence ID" value="KAJ8900589.1"/>
    <property type="molecule type" value="Genomic_DNA"/>
</dbReference>
<accession>A0AAV8UDL9</accession>
<protein>
    <recommendedName>
        <fullName evidence="1">Retrovirus-related Pol polyprotein from transposon TNT 1-94-like beta-barrel domain-containing protein</fullName>
    </recommendedName>
</protein>
<dbReference type="PANTHER" id="PTHR35317:SF35">
    <property type="entry name" value="DUF4219 DOMAIN-CONTAINING PROTEIN"/>
    <property type="match status" value="1"/>
</dbReference>
<dbReference type="AlphaFoldDB" id="A0AAV8UDL9"/>
<evidence type="ECO:0000313" key="2">
    <source>
        <dbReference type="EMBL" id="KAJ8900589.1"/>
    </source>
</evidence>
<name>A0AAV8UDL9_9ROSI</name>
<organism evidence="2 3">
    <name type="scientific">Erythroxylum novogranatense</name>
    <dbReference type="NCBI Taxonomy" id="1862640"/>
    <lineage>
        <taxon>Eukaryota</taxon>
        <taxon>Viridiplantae</taxon>
        <taxon>Streptophyta</taxon>
        <taxon>Embryophyta</taxon>
        <taxon>Tracheophyta</taxon>
        <taxon>Spermatophyta</taxon>
        <taxon>Magnoliopsida</taxon>
        <taxon>eudicotyledons</taxon>
        <taxon>Gunneridae</taxon>
        <taxon>Pentapetalae</taxon>
        <taxon>rosids</taxon>
        <taxon>fabids</taxon>
        <taxon>Malpighiales</taxon>
        <taxon>Erythroxylaceae</taxon>
        <taxon>Erythroxylum</taxon>
    </lineage>
</organism>
<gene>
    <name evidence="2" type="ORF">K2173_025366</name>
</gene>
<dbReference type="PANTHER" id="PTHR35317">
    <property type="entry name" value="OS04G0629600 PROTEIN"/>
    <property type="match status" value="1"/>
</dbReference>
<evidence type="ECO:0000259" key="1">
    <source>
        <dbReference type="Pfam" id="PF22936"/>
    </source>
</evidence>
<proteinExistence type="predicted"/>
<keyword evidence="3" id="KW-1185">Reference proteome</keyword>
<evidence type="ECO:0000313" key="3">
    <source>
        <dbReference type="Proteomes" id="UP001159364"/>
    </source>
</evidence>
<comment type="caution">
    <text evidence="2">The sequence shown here is derived from an EMBL/GenBank/DDBJ whole genome shotgun (WGS) entry which is preliminary data.</text>
</comment>
<reference evidence="2 3" key="1">
    <citation type="submission" date="2021-09" db="EMBL/GenBank/DDBJ databases">
        <title>Genomic insights and catalytic innovation underlie evolution of tropane alkaloids biosynthesis.</title>
        <authorList>
            <person name="Wang Y.-J."/>
            <person name="Tian T."/>
            <person name="Huang J.-P."/>
            <person name="Huang S.-X."/>
        </authorList>
    </citation>
    <scope>NUCLEOTIDE SEQUENCE [LARGE SCALE GENOMIC DNA]</scope>
    <source>
        <strain evidence="2">KIB-2018</strain>
        <tissue evidence="2">Leaf</tissue>
    </source>
</reference>
<dbReference type="Pfam" id="PF22936">
    <property type="entry name" value="Pol_BBD"/>
    <property type="match status" value="1"/>
</dbReference>
<feature type="domain" description="Retrovirus-related Pol polyprotein from transposon TNT 1-94-like beta-barrel" evidence="1">
    <location>
        <begin position="231"/>
        <end position="310"/>
    </location>
</feature>
<dbReference type="Proteomes" id="UP001159364">
    <property type="component" value="Linkage Group LG08"/>
</dbReference>
<dbReference type="Pfam" id="PF14223">
    <property type="entry name" value="Retrotran_gag_2"/>
    <property type="match status" value="1"/>
</dbReference>
<sequence length="363" mass="41195">MKTLFKSQDLWEFVEKGISEESSDDARSKENQKKDAKFCFSSKEAMDEVIFSRIATATSSNQAWTILKTEYQGSAKVMTVKLQALRREFETVNMKNNEKVQEFWQEPNDDETVVAKVLRSLHPRFDHVVAAIEESKDLSLLSPDELMGSLQAHEVRINRNATREDEQAFQVQSERGRNFRGRGRGFFRGRGRGRSPIQCTKDNEAQFAEGEVEDYLFMTQVSANDSIDDLWYIDSACSNHMTGKRSKFKELDETHKAQVRLGDDKQVQIEGKGTVTITVDGKERMIQNVHYAPKLAHNLLSVGQLMESGMSVMFDQGACVVRKKTSEVVIQARMTGNKMFPVDMSDSGQHVMMSKMASDETSL</sequence>
<dbReference type="InterPro" id="IPR054722">
    <property type="entry name" value="PolX-like_BBD"/>
</dbReference>